<dbReference type="AlphaFoldDB" id="A0ABD0Q3T4"/>
<comment type="caution">
    <text evidence="2">The sequence shown here is derived from an EMBL/GenBank/DDBJ whole genome shotgun (WGS) entry which is preliminary data.</text>
</comment>
<dbReference type="Proteomes" id="UP001529510">
    <property type="component" value="Unassembled WGS sequence"/>
</dbReference>
<feature type="compositionally biased region" description="Low complexity" evidence="1">
    <location>
        <begin position="160"/>
        <end position="196"/>
    </location>
</feature>
<feature type="compositionally biased region" description="Basic and acidic residues" evidence="1">
    <location>
        <begin position="62"/>
        <end position="71"/>
    </location>
</feature>
<dbReference type="EMBL" id="JAMKFB020000011">
    <property type="protein sequence ID" value="KAL0180791.1"/>
    <property type="molecule type" value="Genomic_DNA"/>
</dbReference>
<feature type="compositionally biased region" description="Polar residues" evidence="1">
    <location>
        <begin position="131"/>
        <end position="159"/>
    </location>
</feature>
<feature type="non-terminal residue" evidence="2">
    <location>
        <position position="208"/>
    </location>
</feature>
<feature type="non-terminal residue" evidence="2">
    <location>
        <position position="1"/>
    </location>
</feature>
<gene>
    <name evidence="2" type="ORF">M9458_023197</name>
</gene>
<feature type="region of interest" description="Disordered" evidence="1">
    <location>
        <begin position="51"/>
        <end position="208"/>
    </location>
</feature>
<evidence type="ECO:0000313" key="3">
    <source>
        <dbReference type="Proteomes" id="UP001529510"/>
    </source>
</evidence>
<protein>
    <submittedName>
        <fullName evidence="2">Uncharacterized protein</fullName>
    </submittedName>
</protein>
<name>A0ABD0Q3T4_CIRMR</name>
<evidence type="ECO:0000256" key="1">
    <source>
        <dbReference type="SAM" id="MobiDB-lite"/>
    </source>
</evidence>
<keyword evidence="3" id="KW-1185">Reference proteome</keyword>
<feature type="compositionally biased region" description="Polar residues" evidence="1">
    <location>
        <begin position="76"/>
        <end position="90"/>
    </location>
</feature>
<sequence>TDINDIPLPPHPGNTVTMAVVQEDTLLPVIHQMIPGRLVLHDRIRKILPPALTAVPPHPPHRKDLPIHDLPDTETQETTPVTHQATTMAQVDNGGRGNQARREGRSPLQVPGHSRVLQSSSHHRSKDSSDLQQASSHLRQGSKDNNNWGKQPQPGQQPVTTMGATQPTTTAASMGTGTTQQQSKPGQAPAQARQQPGGPPTAQPAAAM</sequence>
<organism evidence="2 3">
    <name type="scientific">Cirrhinus mrigala</name>
    <name type="common">Mrigala</name>
    <dbReference type="NCBI Taxonomy" id="683832"/>
    <lineage>
        <taxon>Eukaryota</taxon>
        <taxon>Metazoa</taxon>
        <taxon>Chordata</taxon>
        <taxon>Craniata</taxon>
        <taxon>Vertebrata</taxon>
        <taxon>Euteleostomi</taxon>
        <taxon>Actinopterygii</taxon>
        <taxon>Neopterygii</taxon>
        <taxon>Teleostei</taxon>
        <taxon>Ostariophysi</taxon>
        <taxon>Cypriniformes</taxon>
        <taxon>Cyprinidae</taxon>
        <taxon>Labeoninae</taxon>
        <taxon>Labeonini</taxon>
        <taxon>Cirrhinus</taxon>
    </lineage>
</organism>
<accession>A0ABD0Q3T4</accession>
<proteinExistence type="predicted"/>
<evidence type="ECO:0000313" key="2">
    <source>
        <dbReference type="EMBL" id="KAL0180791.1"/>
    </source>
</evidence>
<reference evidence="2 3" key="1">
    <citation type="submission" date="2024-05" db="EMBL/GenBank/DDBJ databases">
        <title>Genome sequencing and assembly of Indian major carp, Cirrhinus mrigala (Hamilton, 1822).</title>
        <authorList>
            <person name="Mohindra V."/>
            <person name="Chowdhury L.M."/>
            <person name="Lal K."/>
            <person name="Jena J.K."/>
        </authorList>
    </citation>
    <scope>NUCLEOTIDE SEQUENCE [LARGE SCALE GENOMIC DNA]</scope>
    <source>
        <strain evidence="2">CM1030</strain>
        <tissue evidence="2">Blood</tissue>
    </source>
</reference>